<dbReference type="GO" id="GO:0003723">
    <property type="term" value="F:RNA binding"/>
    <property type="evidence" value="ECO:0007669"/>
    <property type="project" value="UniProtKB-UniRule"/>
</dbReference>
<gene>
    <name evidence="6 8" type="primary">nusB</name>
    <name evidence="8" type="ORF">NITINOP_1795</name>
</gene>
<accession>A0A0S4KYK6</accession>
<evidence type="ECO:0000256" key="4">
    <source>
        <dbReference type="ARBA" id="ARBA00023015"/>
    </source>
</evidence>
<proteinExistence type="inferred from homology"/>
<keyword evidence="3 6" id="KW-0694">RNA-binding</keyword>
<feature type="domain" description="NusB/RsmB/TIM44" evidence="7">
    <location>
        <begin position="5"/>
        <end position="128"/>
    </location>
</feature>
<dbReference type="SUPFAM" id="SSF48013">
    <property type="entry name" value="NusB-like"/>
    <property type="match status" value="1"/>
</dbReference>
<keyword evidence="4 6" id="KW-0805">Transcription regulation</keyword>
<dbReference type="InterPro" id="IPR006027">
    <property type="entry name" value="NusB_RsmB_TIM44"/>
</dbReference>
<dbReference type="Proteomes" id="UP000066284">
    <property type="component" value="Chromosome 1"/>
</dbReference>
<dbReference type="Pfam" id="PF01029">
    <property type="entry name" value="NusB"/>
    <property type="match status" value="1"/>
</dbReference>
<evidence type="ECO:0000256" key="2">
    <source>
        <dbReference type="ARBA" id="ARBA00022814"/>
    </source>
</evidence>
<dbReference type="NCBIfam" id="TIGR01951">
    <property type="entry name" value="nusB"/>
    <property type="match status" value="1"/>
</dbReference>
<dbReference type="OrthoDB" id="9811381at2"/>
<keyword evidence="5 6" id="KW-0804">Transcription</keyword>
<organism evidence="8 9">
    <name type="scientific">Candidatus Nitrospira inopinata</name>
    <dbReference type="NCBI Taxonomy" id="1715989"/>
    <lineage>
        <taxon>Bacteria</taxon>
        <taxon>Pseudomonadati</taxon>
        <taxon>Nitrospirota</taxon>
        <taxon>Nitrospiria</taxon>
        <taxon>Nitrospirales</taxon>
        <taxon>Nitrospiraceae</taxon>
        <taxon>Nitrospira</taxon>
    </lineage>
</organism>
<comment type="function">
    <text evidence="6">Involved in transcription antitermination. Required for transcription of ribosomal RNA (rRNA) genes. Binds specifically to the boxA antiterminator sequence of the ribosomal RNA (rrn) operons.</text>
</comment>
<dbReference type="PANTHER" id="PTHR11078:SF3">
    <property type="entry name" value="ANTITERMINATION NUSB DOMAIN-CONTAINING PROTEIN"/>
    <property type="match status" value="1"/>
</dbReference>
<dbReference type="STRING" id="1715989.NITINOP_1795"/>
<dbReference type="CDD" id="cd00619">
    <property type="entry name" value="Terminator_NusB"/>
    <property type="match status" value="1"/>
</dbReference>
<sequence length="149" mass="16881">MGSRHRAREWALQILFQYDIHGEAGPWLEEFWKPLKADQGTRAFTERLVAGVLNNKAELDRLLGKYATNWKVSRMPIVDRNILRAGLYELLWLDDVPARVTLDEAVKLAKSFGDDEASKFINGVLDKVLVTESRLAAKRAEASQIKSEG</sequence>
<dbReference type="PANTHER" id="PTHR11078">
    <property type="entry name" value="N UTILIZATION SUBSTANCE PROTEIN B-RELATED"/>
    <property type="match status" value="1"/>
</dbReference>
<comment type="similarity">
    <text evidence="1 6">Belongs to the NusB family.</text>
</comment>
<dbReference type="RefSeq" id="WP_062484728.1">
    <property type="nucleotide sequence ID" value="NZ_LN885086.1"/>
</dbReference>
<dbReference type="GO" id="GO:0031564">
    <property type="term" value="P:transcription antitermination"/>
    <property type="evidence" value="ECO:0007669"/>
    <property type="project" value="UniProtKB-KW"/>
</dbReference>
<dbReference type="InterPro" id="IPR035926">
    <property type="entry name" value="NusB-like_sf"/>
</dbReference>
<evidence type="ECO:0000313" key="8">
    <source>
        <dbReference type="EMBL" id="CUQ66770.1"/>
    </source>
</evidence>
<reference evidence="9" key="1">
    <citation type="submission" date="2015-09" db="EMBL/GenBank/DDBJ databases">
        <authorList>
            <person name="Daims H."/>
        </authorList>
    </citation>
    <scope>NUCLEOTIDE SEQUENCE [LARGE SCALE GENOMIC DNA]</scope>
</reference>
<dbReference type="GO" id="GO:0005829">
    <property type="term" value="C:cytosol"/>
    <property type="evidence" value="ECO:0007669"/>
    <property type="project" value="TreeGrafter"/>
</dbReference>
<protein>
    <recommendedName>
        <fullName evidence="6">Transcription antitermination protein NusB</fullName>
    </recommendedName>
    <alternativeName>
        <fullName evidence="6">Antitermination factor NusB</fullName>
    </alternativeName>
</protein>
<dbReference type="KEGG" id="nio:NITINOP_1795"/>
<keyword evidence="2 6" id="KW-0889">Transcription antitermination</keyword>
<dbReference type="HAMAP" id="MF_00073">
    <property type="entry name" value="NusB"/>
    <property type="match status" value="1"/>
</dbReference>
<dbReference type="InterPro" id="IPR011605">
    <property type="entry name" value="NusB_fam"/>
</dbReference>
<evidence type="ECO:0000313" key="9">
    <source>
        <dbReference type="Proteomes" id="UP000066284"/>
    </source>
</evidence>
<keyword evidence="9" id="KW-1185">Reference proteome</keyword>
<dbReference type="AlphaFoldDB" id="A0A0S4KYK6"/>
<evidence type="ECO:0000259" key="7">
    <source>
        <dbReference type="Pfam" id="PF01029"/>
    </source>
</evidence>
<dbReference type="EMBL" id="LN885086">
    <property type="protein sequence ID" value="CUQ66770.1"/>
    <property type="molecule type" value="Genomic_DNA"/>
</dbReference>
<dbReference type="GO" id="GO:0006353">
    <property type="term" value="P:DNA-templated transcription termination"/>
    <property type="evidence" value="ECO:0007669"/>
    <property type="project" value="UniProtKB-UniRule"/>
</dbReference>
<evidence type="ECO:0000256" key="1">
    <source>
        <dbReference type="ARBA" id="ARBA00005952"/>
    </source>
</evidence>
<dbReference type="Gene3D" id="1.10.940.10">
    <property type="entry name" value="NusB-like"/>
    <property type="match status" value="1"/>
</dbReference>
<evidence type="ECO:0000256" key="3">
    <source>
        <dbReference type="ARBA" id="ARBA00022884"/>
    </source>
</evidence>
<name>A0A0S4KYK6_9BACT</name>
<evidence type="ECO:0000256" key="6">
    <source>
        <dbReference type="HAMAP-Rule" id="MF_00073"/>
    </source>
</evidence>
<evidence type="ECO:0000256" key="5">
    <source>
        <dbReference type="ARBA" id="ARBA00023163"/>
    </source>
</evidence>